<sequence length="776" mass="82467">MGRERGRGWWTGAMAVLFLVGCGDVGDPRTLAPEEPDSAEVRPQRVATVETDPSPPASCLPRTDTYVRASSPSEDSYVSQGEPTLNFGESTELSVDGSPRLESYLKFSPYTEGLAIRAARLELTAIDGTSDGPRLYRTGDDWTETGLTWNNRPSPLGGVLGNLGAISAHSRVSYDVTGVVTQDQDYSFVLVPDSSDGVRFYSSESITQADNMPWLVVTTESPPFCTYRGSGTGGRTAWARQIGGTGAESVEVVAPHPQGGFVAAGQFGDAVFTQNEGFALARYDAEGAFQWSRVVVTDDVSVTDLTLTSLGNILVVGRYHNAPDLGSGPLPSAPETQSWMSGLFIAKFSPGGTLVWAHGFVARDAEGVLQRVAAREVATDAHGSLLVTGGFAGRMDLGGGPIDSGSTSSSGNAQNTGGFVAKFSWEGQHLWSRALSTHQVGQYVEGWTVSTDAADHVLLGGSASAMTDLGDGPLGEDGWLGEPVPFLAKYTPSGVLLWKRVFRGAAGEVRSIQPQGTDRIAFGVNIAGTFTFAGQSYEGEFMERLPAHGFLGAMTAAGGDAWLRSVGSPVSLDEFAVGRDGSLLLSGTGYEAFDAGGGSLGFAWGSPFVPTNRPFVARYTAEGTHLWSRSFDQGRSIDLALLTDGDVVLGTPLRRILSLDGRTFTRLRTVSIARTVHPGGIWPRPNCLHGRQRGPAEETAQAPREPYRQSEAARARGTSTRPPEQPKGPPRALPRRAQEHLRPASARGGAEPGDHLAPLKPPHFESRIFHLTCSVL</sequence>
<feature type="compositionally biased region" description="Basic and acidic residues" evidence="4">
    <location>
        <begin position="705"/>
        <end position="714"/>
    </location>
</feature>
<keyword evidence="2" id="KW-0964">Secreted</keyword>
<feature type="region of interest" description="Disordered" evidence="4">
    <location>
        <begin position="681"/>
        <end position="761"/>
    </location>
</feature>
<comment type="subcellular location">
    <subcellularLocation>
        <location evidence="1">Secreted</location>
    </subcellularLocation>
</comment>
<dbReference type="Pfam" id="PF24517">
    <property type="entry name" value="CBM96"/>
    <property type="match status" value="1"/>
</dbReference>
<evidence type="ECO:0000313" key="6">
    <source>
        <dbReference type="EMBL" id="ATB34079.1"/>
    </source>
</evidence>
<evidence type="ECO:0000256" key="2">
    <source>
        <dbReference type="ARBA" id="ARBA00022525"/>
    </source>
</evidence>
<keyword evidence="3" id="KW-0732">Signal</keyword>
<name>A0A250IQQ7_9BACT</name>
<organism evidence="6 7">
    <name type="scientific">Melittangium boletus DSM 14713</name>
    <dbReference type="NCBI Taxonomy" id="1294270"/>
    <lineage>
        <taxon>Bacteria</taxon>
        <taxon>Pseudomonadati</taxon>
        <taxon>Myxococcota</taxon>
        <taxon>Myxococcia</taxon>
        <taxon>Myxococcales</taxon>
        <taxon>Cystobacterineae</taxon>
        <taxon>Archangiaceae</taxon>
        <taxon>Melittangium</taxon>
    </lineage>
</organism>
<evidence type="ECO:0000256" key="3">
    <source>
        <dbReference type="ARBA" id="ARBA00022729"/>
    </source>
</evidence>
<feature type="compositionally biased region" description="Pro residues" evidence="4">
    <location>
        <begin position="723"/>
        <end position="732"/>
    </location>
</feature>
<dbReference type="EMBL" id="CP022163">
    <property type="protein sequence ID" value="ATB34079.1"/>
    <property type="molecule type" value="Genomic_DNA"/>
</dbReference>
<protein>
    <recommendedName>
        <fullName evidence="5">Carbohydrate-binding module family 96 domain-containing protein</fullName>
    </recommendedName>
</protein>
<feature type="domain" description="Carbohydrate-binding module family 96" evidence="5">
    <location>
        <begin position="70"/>
        <end position="218"/>
    </location>
</feature>
<dbReference type="KEGG" id="mbd:MEBOL_007580"/>
<accession>A0A250IQQ7</accession>
<dbReference type="AlphaFoldDB" id="A0A250IQQ7"/>
<evidence type="ECO:0000256" key="4">
    <source>
        <dbReference type="SAM" id="MobiDB-lite"/>
    </source>
</evidence>
<dbReference type="InterPro" id="IPR055372">
    <property type="entry name" value="CBM96"/>
</dbReference>
<evidence type="ECO:0000313" key="7">
    <source>
        <dbReference type="Proteomes" id="UP000217289"/>
    </source>
</evidence>
<dbReference type="PROSITE" id="PS51257">
    <property type="entry name" value="PROKAR_LIPOPROTEIN"/>
    <property type="match status" value="1"/>
</dbReference>
<evidence type="ECO:0000259" key="5">
    <source>
        <dbReference type="Pfam" id="PF24517"/>
    </source>
</evidence>
<proteinExistence type="predicted"/>
<dbReference type="GO" id="GO:0005576">
    <property type="term" value="C:extracellular region"/>
    <property type="evidence" value="ECO:0007669"/>
    <property type="project" value="UniProtKB-SubCell"/>
</dbReference>
<dbReference type="Proteomes" id="UP000217289">
    <property type="component" value="Chromosome"/>
</dbReference>
<dbReference type="NCBIfam" id="NF033679">
    <property type="entry name" value="DNRLRE_dom"/>
    <property type="match status" value="1"/>
</dbReference>
<feature type="compositionally biased region" description="Polar residues" evidence="4">
    <location>
        <begin position="68"/>
        <end position="93"/>
    </location>
</feature>
<feature type="region of interest" description="Disordered" evidence="4">
    <location>
        <begin position="28"/>
        <end position="95"/>
    </location>
</feature>
<dbReference type="OrthoDB" id="5525679at2"/>
<keyword evidence="7" id="KW-1185">Reference proteome</keyword>
<evidence type="ECO:0000256" key="1">
    <source>
        <dbReference type="ARBA" id="ARBA00004613"/>
    </source>
</evidence>
<reference evidence="6 7" key="1">
    <citation type="submission" date="2017-06" db="EMBL/GenBank/DDBJ databases">
        <authorList>
            <person name="Kim H.J."/>
            <person name="Triplett B.A."/>
        </authorList>
    </citation>
    <scope>NUCLEOTIDE SEQUENCE [LARGE SCALE GENOMIC DNA]</scope>
    <source>
        <strain evidence="6 7">DSM 14713</strain>
    </source>
</reference>
<gene>
    <name evidence="6" type="ORF">MEBOL_007580</name>
</gene>